<evidence type="ECO:0000256" key="4">
    <source>
        <dbReference type="ARBA" id="ARBA00023136"/>
    </source>
</evidence>
<keyword evidence="3 6" id="KW-1133">Transmembrane helix</keyword>
<sequence length="355" mass="38593">MGSSCPTGTPDWSGVTLENFNRTLLINPRLCTPCTCPLEIDGLKIGVMTYYPSIGGNAFLTVVFALCLLTQIFLGIRHKTWGFLISMTGGLFLEVLGYIARILMHNNMFSDSYFIMYLVCLTIAPAFLAAGIYLSLSRLIVIYAPDHARFRPQVYTYIFIVFDLIALILQAAGGAVASSVPFDSPSLQSGINTMVAGVAWQVVALVLFGLLSFEFWMRVRKIVRAPSRGADGGAVLNPAFAALRAKRAFQPGFICALLGAGVFIFVRSVFRCAELSKGFDSPLANDEVTFMVLEGTMIALACILLTVFHPGLVVGSEMWSAASWKKGGHALVNDAEKAGTESGSDREWRLDELRA</sequence>
<evidence type="ECO:0000313" key="7">
    <source>
        <dbReference type="EMBL" id="KAK4251631.1"/>
    </source>
</evidence>
<accession>A0AAN7D0T4</accession>
<gene>
    <name evidence="7" type="ORF">C7999DRAFT_37369</name>
</gene>
<keyword evidence="8" id="KW-1185">Reference proteome</keyword>
<dbReference type="Pfam" id="PF04479">
    <property type="entry name" value="RTA1"/>
    <property type="match status" value="1"/>
</dbReference>
<evidence type="ECO:0000256" key="1">
    <source>
        <dbReference type="ARBA" id="ARBA00004141"/>
    </source>
</evidence>
<evidence type="ECO:0000256" key="3">
    <source>
        <dbReference type="ARBA" id="ARBA00022989"/>
    </source>
</evidence>
<evidence type="ECO:0000256" key="5">
    <source>
        <dbReference type="SAM" id="MobiDB-lite"/>
    </source>
</evidence>
<dbReference type="AlphaFoldDB" id="A0AAN7D0T4"/>
<dbReference type="PANTHER" id="PTHR31465">
    <property type="entry name" value="PROTEIN RTA1-RELATED"/>
    <property type="match status" value="1"/>
</dbReference>
<keyword evidence="4 6" id="KW-0472">Membrane</keyword>
<feature type="transmembrane region" description="Helical" evidence="6">
    <location>
        <begin position="112"/>
        <end position="134"/>
    </location>
</feature>
<keyword evidence="2 6" id="KW-0812">Transmembrane</keyword>
<dbReference type="GO" id="GO:0005886">
    <property type="term" value="C:plasma membrane"/>
    <property type="evidence" value="ECO:0007669"/>
    <property type="project" value="TreeGrafter"/>
</dbReference>
<dbReference type="PANTHER" id="PTHR31465:SF9">
    <property type="entry name" value="SPHINGOID LONG-CHAIN BASE TRANSPORTER RSB1"/>
    <property type="match status" value="1"/>
</dbReference>
<feature type="transmembrane region" description="Helical" evidence="6">
    <location>
        <begin position="290"/>
        <end position="315"/>
    </location>
</feature>
<feature type="transmembrane region" description="Helical" evidence="6">
    <location>
        <begin position="154"/>
        <end position="178"/>
    </location>
</feature>
<evidence type="ECO:0000256" key="6">
    <source>
        <dbReference type="SAM" id="Phobius"/>
    </source>
</evidence>
<feature type="transmembrane region" description="Helical" evidence="6">
    <location>
        <begin position="81"/>
        <end position="100"/>
    </location>
</feature>
<dbReference type="Proteomes" id="UP001303647">
    <property type="component" value="Unassembled WGS sequence"/>
</dbReference>
<name>A0AAN7D0T4_9PEZI</name>
<feature type="region of interest" description="Disordered" evidence="5">
    <location>
        <begin position="336"/>
        <end position="355"/>
    </location>
</feature>
<comment type="subcellular location">
    <subcellularLocation>
        <location evidence="1">Membrane</location>
        <topology evidence="1">Multi-pass membrane protein</topology>
    </subcellularLocation>
</comment>
<reference evidence="7" key="1">
    <citation type="journal article" date="2023" name="Mol. Phylogenet. Evol.">
        <title>Genome-scale phylogeny and comparative genomics of the fungal order Sordariales.</title>
        <authorList>
            <person name="Hensen N."/>
            <person name="Bonometti L."/>
            <person name="Westerberg I."/>
            <person name="Brannstrom I.O."/>
            <person name="Guillou S."/>
            <person name="Cros-Aarteil S."/>
            <person name="Calhoun S."/>
            <person name="Haridas S."/>
            <person name="Kuo A."/>
            <person name="Mondo S."/>
            <person name="Pangilinan J."/>
            <person name="Riley R."/>
            <person name="LaButti K."/>
            <person name="Andreopoulos B."/>
            <person name="Lipzen A."/>
            <person name="Chen C."/>
            <person name="Yan M."/>
            <person name="Daum C."/>
            <person name="Ng V."/>
            <person name="Clum A."/>
            <person name="Steindorff A."/>
            <person name="Ohm R.A."/>
            <person name="Martin F."/>
            <person name="Silar P."/>
            <person name="Natvig D.O."/>
            <person name="Lalanne C."/>
            <person name="Gautier V."/>
            <person name="Ament-Velasquez S.L."/>
            <person name="Kruys A."/>
            <person name="Hutchinson M.I."/>
            <person name="Powell A.J."/>
            <person name="Barry K."/>
            <person name="Miller A.N."/>
            <person name="Grigoriev I.V."/>
            <person name="Debuchy R."/>
            <person name="Gladieux P."/>
            <person name="Hiltunen Thoren M."/>
            <person name="Johannesson H."/>
        </authorList>
    </citation>
    <scope>NUCLEOTIDE SEQUENCE</scope>
    <source>
        <strain evidence="7">CBS 359.72</strain>
    </source>
</reference>
<feature type="transmembrane region" description="Helical" evidence="6">
    <location>
        <begin position="198"/>
        <end position="217"/>
    </location>
</feature>
<feature type="transmembrane region" description="Helical" evidence="6">
    <location>
        <begin position="252"/>
        <end position="270"/>
    </location>
</feature>
<protein>
    <submittedName>
        <fullName evidence="7">Sphingoid long-chain base transporter RSB1</fullName>
    </submittedName>
</protein>
<evidence type="ECO:0000256" key="2">
    <source>
        <dbReference type="ARBA" id="ARBA00022692"/>
    </source>
</evidence>
<comment type="caution">
    <text evidence="7">The sequence shown here is derived from an EMBL/GenBank/DDBJ whole genome shotgun (WGS) entry which is preliminary data.</text>
</comment>
<dbReference type="InterPro" id="IPR007568">
    <property type="entry name" value="RTA1"/>
</dbReference>
<reference evidence="7" key="2">
    <citation type="submission" date="2023-05" db="EMBL/GenBank/DDBJ databases">
        <authorList>
            <consortium name="Lawrence Berkeley National Laboratory"/>
            <person name="Steindorff A."/>
            <person name="Hensen N."/>
            <person name="Bonometti L."/>
            <person name="Westerberg I."/>
            <person name="Brannstrom I.O."/>
            <person name="Guillou S."/>
            <person name="Cros-Aarteil S."/>
            <person name="Calhoun S."/>
            <person name="Haridas S."/>
            <person name="Kuo A."/>
            <person name="Mondo S."/>
            <person name="Pangilinan J."/>
            <person name="Riley R."/>
            <person name="Labutti K."/>
            <person name="Andreopoulos B."/>
            <person name="Lipzen A."/>
            <person name="Chen C."/>
            <person name="Yanf M."/>
            <person name="Daum C."/>
            <person name="Ng V."/>
            <person name="Clum A."/>
            <person name="Ohm R."/>
            <person name="Martin F."/>
            <person name="Silar P."/>
            <person name="Natvig D."/>
            <person name="Lalanne C."/>
            <person name="Gautier V."/>
            <person name="Ament-Velasquez S.L."/>
            <person name="Kruys A."/>
            <person name="Hutchinson M.I."/>
            <person name="Powell A.J."/>
            <person name="Barry K."/>
            <person name="Miller A.N."/>
            <person name="Grigoriev I.V."/>
            <person name="Debuchy R."/>
            <person name="Gladieux P."/>
            <person name="Thoren M.H."/>
            <person name="Johannesson H."/>
        </authorList>
    </citation>
    <scope>NUCLEOTIDE SEQUENCE</scope>
    <source>
        <strain evidence="7">CBS 359.72</strain>
    </source>
</reference>
<dbReference type="GO" id="GO:0000324">
    <property type="term" value="C:fungal-type vacuole"/>
    <property type="evidence" value="ECO:0007669"/>
    <property type="project" value="TreeGrafter"/>
</dbReference>
<feature type="transmembrane region" description="Helical" evidence="6">
    <location>
        <begin position="54"/>
        <end position="74"/>
    </location>
</feature>
<organism evidence="7 8">
    <name type="scientific">Corynascus novoguineensis</name>
    <dbReference type="NCBI Taxonomy" id="1126955"/>
    <lineage>
        <taxon>Eukaryota</taxon>
        <taxon>Fungi</taxon>
        <taxon>Dikarya</taxon>
        <taxon>Ascomycota</taxon>
        <taxon>Pezizomycotina</taxon>
        <taxon>Sordariomycetes</taxon>
        <taxon>Sordariomycetidae</taxon>
        <taxon>Sordariales</taxon>
        <taxon>Chaetomiaceae</taxon>
        <taxon>Corynascus</taxon>
    </lineage>
</organism>
<evidence type="ECO:0000313" key="8">
    <source>
        <dbReference type="Proteomes" id="UP001303647"/>
    </source>
</evidence>
<dbReference type="EMBL" id="MU857604">
    <property type="protein sequence ID" value="KAK4251631.1"/>
    <property type="molecule type" value="Genomic_DNA"/>
</dbReference>
<proteinExistence type="predicted"/>